<evidence type="ECO:0000256" key="1">
    <source>
        <dbReference type="ARBA" id="ARBA00022723"/>
    </source>
</evidence>
<dbReference type="SMART" id="SM00493">
    <property type="entry name" value="TOPRIM"/>
    <property type="match status" value="1"/>
</dbReference>
<dbReference type="GO" id="GO:0003677">
    <property type="term" value="F:DNA binding"/>
    <property type="evidence" value="ECO:0007669"/>
    <property type="project" value="UniProtKB-UniRule"/>
</dbReference>
<dbReference type="GO" id="GO:0006310">
    <property type="term" value="P:DNA recombination"/>
    <property type="evidence" value="ECO:0007669"/>
    <property type="project" value="UniProtKB-UniRule"/>
</dbReference>
<organism evidence="9 10">
    <name type="scientific">Candidatus Nanosynbacter lyticus</name>
    <dbReference type="NCBI Taxonomy" id="2093824"/>
    <lineage>
        <taxon>Bacteria</taxon>
        <taxon>Candidatus Saccharimonadota</taxon>
        <taxon>Candidatus Saccharimonadia</taxon>
        <taxon>Candidatus Nanosynbacterales</taxon>
        <taxon>Candidatus Nanosynbacteraceae</taxon>
        <taxon>Candidatus Nanosynbacter</taxon>
    </lineage>
</organism>
<dbReference type="GO" id="GO:0008270">
    <property type="term" value="F:zinc ion binding"/>
    <property type="evidence" value="ECO:0007669"/>
    <property type="project" value="UniProtKB-KW"/>
</dbReference>
<evidence type="ECO:0000313" key="9">
    <source>
        <dbReference type="EMBL" id="AJA06422.1"/>
    </source>
</evidence>
<evidence type="ECO:0000256" key="7">
    <source>
        <dbReference type="HAMAP-Rule" id="MF_00017"/>
    </source>
</evidence>
<dbReference type="KEGG" id="sox:TM7x_01575"/>
<keyword evidence="10" id="KW-1185">Reference proteome</keyword>
<dbReference type="InterPro" id="IPR006171">
    <property type="entry name" value="TOPRIM_dom"/>
</dbReference>
<dbReference type="InterPro" id="IPR000093">
    <property type="entry name" value="DNA_Rcmb_RecR"/>
</dbReference>
<dbReference type="Pfam" id="PF21175">
    <property type="entry name" value="RecR_C"/>
    <property type="match status" value="1"/>
</dbReference>
<evidence type="ECO:0000256" key="2">
    <source>
        <dbReference type="ARBA" id="ARBA00022763"/>
    </source>
</evidence>
<dbReference type="PROSITE" id="PS50880">
    <property type="entry name" value="TOPRIM"/>
    <property type="match status" value="1"/>
</dbReference>
<name>A0A6S4GQQ0_9BACT</name>
<keyword evidence="4 7" id="KW-0862">Zinc</keyword>
<protein>
    <recommendedName>
        <fullName evidence="7">Recombination protein RecR</fullName>
    </recommendedName>
</protein>
<comment type="caution">
    <text evidence="7">Lacks conserved residue(s) required for the propagation of feature annotation.</text>
</comment>
<dbReference type="InterPro" id="IPR034137">
    <property type="entry name" value="TOPRIM_RecR"/>
</dbReference>
<dbReference type="Gene3D" id="6.10.250.240">
    <property type="match status" value="1"/>
</dbReference>
<dbReference type="Pfam" id="PF21176">
    <property type="entry name" value="RecR_HhH"/>
    <property type="match status" value="1"/>
</dbReference>
<reference evidence="9 10" key="1">
    <citation type="journal article" date="2015" name="Proc. Natl. Acad. Sci. U.S.A.">
        <title>Cultivation of a human-associated TM7 phylotype reveals a reduced genome and epibiotic parasitic lifestyle.</title>
        <authorList>
            <person name="He X."/>
            <person name="McLean J.S."/>
            <person name="Edlund A."/>
            <person name="Yooseph S."/>
            <person name="Hall A.P."/>
            <person name="Liu S.Y."/>
            <person name="Dorrestein P.C."/>
            <person name="Esquenazi E."/>
            <person name="Hunter R.C."/>
            <person name="Cheng G."/>
            <person name="Nelson K.E."/>
            <person name="Lux R."/>
            <person name="Shi W."/>
        </authorList>
    </citation>
    <scope>NUCLEOTIDE SEQUENCE [LARGE SCALE GENOMIC DNA]</scope>
    <source>
        <strain evidence="9 10">TM7x</strain>
    </source>
</reference>
<keyword evidence="3 7" id="KW-0863">Zinc-finger</keyword>
<dbReference type="AlphaFoldDB" id="A0A6S4GQQ0"/>
<proteinExistence type="inferred from homology"/>
<keyword evidence="6 7" id="KW-0234">DNA repair</keyword>
<dbReference type="EMBL" id="CP007496">
    <property type="protein sequence ID" value="AJA06422.1"/>
    <property type="molecule type" value="Genomic_DNA"/>
</dbReference>
<evidence type="ECO:0000256" key="4">
    <source>
        <dbReference type="ARBA" id="ARBA00022833"/>
    </source>
</evidence>
<evidence type="ECO:0000313" key="10">
    <source>
        <dbReference type="Proteomes" id="UP000030902"/>
    </source>
</evidence>
<keyword evidence="1 7" id="KW-0479">Metal-binding</keyword>
<dbReference type="CDD" id="cd01025">
    <property type="entry name" value="TOPRIM_recR"/>
    <property type="match status" value="1"/>
</dbReference>
<dbReference type="Gene3D" id="1.10.8.420">
    <property type="entry name" value="RecR Domain 1"/>
    <property type="match status" value="1"/>
</dbReference>
<dbReference type="PANTHER" id="PTHR30446:SF0">
    <property type="entry name" value="RECOMBINATION PROTEIN RECR"/>
    <property type="match status" value="1"/>
</dbReference>
<keyword evidence="2 7" id="KW-0227">DNA damage</keyword>
<comment type="function">
    <text evidence="7">May play a role in DNA repair. It seems to be involved in an RecBC-independent recombinational process of DNA repair. It may act with RecF and RecO.</text>
</comment>
<dbReference type="GO" id="GO:0006281">
    <property type="term" value="P:DNA repair"/>
    <property type="evidence" value="ECO:0007669"/>
    <property type="project" value="UniProtKB-UniRule"/>
</dbReference>
<keyword evidence="5 7" id="KW-0233">DNA recombination</keyword>
<dbReference type="PANTHER" id="PTHR30446">
    <property type="entry name" value="RECOMBINATION PROTEIN RECR"/>
    <property type="match status" value="1"/>
</dbReference>
<evidence type="ECO:0000256" key="5">
    <source>
        <dbReference type="ARBA" id="ARBA00023172"/>
    </source>
</evidence>
<dbReference type="HAMAP" id="MF_00017">
    <property type="entry name" value="RecR"/>
    <property type="match status" value="1"/>
</dbReference>
<dbReference type="Pfam" id="PF13662">
    <property type="entry name" value="Toprim_4"/>
    <property type="match status" value="1"/>
</dbReference>
<dbReference type="Proteomes" id="UP000030902">
    <property type="component" value="Chromosome"/>
</dbReference>
<dbReference type="RefSeq" id="WP_039327272.1">
    <property type="nucleotide sequence ID" value="NZ_CP007496.1"/>
</dbReference>
<dbReference type="InterPro" id="IPR023627">
    <property type="entry name" value="Rcmb_RecR"/>
</dbReference>
<evidence type="ECO:0000256" key="6">
    <source>
        <dbReference type="ARBA" id="ARBA00023204"/>
    </source>
</evidence>
<dbReference type="NCBIfam" id="TIGR00615">
    <property type="entry name" value="recR"/>
    <property type="match status" value="1"/>
</dbReference>
<accession>A0A6S4GQQ0</accession>
<gene>
    <name evidence="7" type="primary">recR</name>
    <name evidence="9" type="ORF">TM7x_01575</name>
</gene>
<sequence>MSTDILPKALTALIDDFGNLPGVGPRTAERYAYAVLRRDPKSAKQLARSLDRLHDHVKTCPKTFALIDASDDVSPLYADQGRNRQLVCVVEEPLDIIALERTKQFTGTYHVLGGVISPIDNIGPEQLHIPELIERIKTDDVQEIIIATNASVEGESTALFLQRYIQEAGLGTTITRLARGIPVGVDLEYADQITLTHALEGRKKL</sequence>
<dbReference type="SUPFAM" id="SSF111304">
    <property type="entry name" value="Recombination protein RecR"/>
    <property type="match status" value="1"/>
</dbReference>
<feature type="domain" description="Toprim" evidence="8">
    <location>
        <begin position="85"/>
        <end position="182"/>
    </location>
</feature>
<evidence type="ECO:0000256" key="3">
    <source>
        <dbReference type="ARBA" id="ARBA00022771"/>
    </source>
</evidence>
<evidence type="ECO:0000259" key="8">
    <source>
        <dbReference type="PROSITE" id="PS50880"/>
    </source>
</evidence>
<dbReference type="Gene3D" id="3.40.1360.10">
    <property type="match status" value="1"/>
</dbReference>
<comment type="similarity">
    <text evidence="7">Belongs to the RecR family.</text>
</comment>